<keyword evidence="2" id="KW-1185">Reference proteome</keyword>
<name>A0A0C5VN22_9GAMM</name>
<dbReference type="EMBL" id="CP007142">
    <property type="protein sequence ID" value="AJQ95701.1"/>
    <property type="molecule type" value="Genomic_DNA"/>
</dbReference>
<dbReference type="KEGG" id="gsn:YC6258_03665"/>
<protein>
    <submittedName>
        <fullName evidence="1">Uncharacterized protein</fullName>
    </submittedName>
</protein>
<proteinExistence type="predicted"/>
<evidence type="ECO:0000313" key="1">
    <source>
        <dbReference type="EMBL" id="AJQ95701.1"/>
    </source>
</evidence>
<organism evidence="1 2">
    <name type="scientific">Gynuella sunshinyii YC6258</name>
    <dbReference type="NCBI Taxonomy" id="1445510"/>
    <lineage>
        <taxon>Bacteria</taxon>
        <taxon>Pseudomonadati</taxon>
        <taxon>Pseudomonadota</taxon>
        <taxon>Gammaproteobacteria</taxon>
        <taxon>Oceanospirillales</taxon>
        <taxon>Saccharospirillaceae</taxon>
        <taxon>Gynuella</taxon>
    </lineage>
</organism>
<reference evidence="1 2" key="1">
    <citation type="submission" date="2014-01" db="EMBL/GenBank/DDBJ databases">
        <title>Full genme sequencing of cellulolytic bacterium Gynuella sunshinyii YC6258T gen. nov., sp. nov.</title>
        <authorList>
            <person name="Khan H."/>
            <person name="Chung E.J."/>
            <person name="Chung Y.R."/>
        </authorList>
    </citation>
    <scope>NUCLEOTIDE SEQUENCE [LARGE SCALE GENOMIC DNA]</scope>
    <source>
        <strain evidence="1 2">YC6258</strain>
    </source>
</reference>
<sequence>MLRASFPRLHQNYSYFSETPGCLTIGFVLEKMTQGNLLKNACEDSEDSKKPAVCQHHRIQKRAL</sequence>
<evidence type="ECO:0000313" key="2">
    <source>
        <dbReference type="Proteomes" id="UP000032266"/>
    </source>
</evidence>
<accession>A0A0C5VN22</accession>
<dbReference type="HOGENOM" id="CLU_2861474_0_0_6"/>
<dbReference type="AlphaFoldDB" id="A0A0C5VN22"/>
<gene>
    <name evidence="1" type="ORF">YC6258_03665</name>
</gene>
<dbReference type="Proteomes" id="UP000032266">
    <property type="component" value="Chromosome"/>
</dbReference>